<evidence type="ECO:0000313" key="3">
    <source>
        <dbReference type="EMBL" id="CAG9131515.1"/>
    </source>
</evidence>
<dbReference type="eggNOG" id="ENOG502T165">
    <property type="taxonomic scope" value="Eukaryota"/>
</dbReference>
<feature type="transmembrane region" description="Helical" evidence="1">
    <location>
        <begin position="147"/>
        <end position="171"/>
    </location>
</feature>
<dbReference type="WBParaSite" id="BXY_0107800.1">
    <property type="protein sequence ID" value="BXY_0107800.1"/>
    <property type="gene ID" value="BXY_0107800"/>
</dbReference>
<name>A0A1I7RK46_BURXY</name>
<organism evidence="4 6">
    <name type="scientific">Bursaphelenchus xylophilus</name>
    <name type="common">Pinewood nematode worm</name>
    <name type="synonym">Aphelenchoides xylophilus</name>
    <dbReference type="NCBI Taxonomy" id="6326"/>
    <lineage>
        <taxon>Eukaryota</taxon>
        <taxon>Metazoa</taxon>
        <taxon>Ecdysozoa</taxon>
        <taxon>Nematoda</taxon>
        <taxon>Chromadorea</taxon>
        <taxon>Rhabditida</taxon>
        <taxon>Tylenchina</taxon>
        <taxon>Tylenchomorpha</taxon>
        <taxon>Aphelenchoidea</taxon>
        <taxon>Aphelenchoididae</taxon>
        <taxon>Bursaphelenchus</taxon>
    </lineage>
</organism>
<evidence type="ECO:0000313" key="5">
    <source>
        <dbReference type="Proteomes" id="UP000659654"/>
    </source>
</evidence>
<protein>
    <submittedName>
        <fullName evidence="2">(pine wood nematode) hypothetical protein</fullName>
    </submittedName>
</protein>
<keyword evidence="1" id="KW-0472">Membrane</keyword>
<reference evidence="3" key="2">
    <citation type="submission" date="2020-08" db="EMBL/GenBank/DDBJ databases">
        <authorList>
            <person name="Kikuchi T."/>
        </authorList>
    </citation>
    <scope>NUCLEOTIDE SEQUENCE</scope>
    <source>
        <strain evidence="2">Ka4C1</strain>
    </source>
</reference>
<evidence type="ECO:0000313" key="4">
    <source>
        <dbReference type="Proteomes" id="UP000095284"/>
    </source>
</evidence>
<dbReference type="AlphaFoldDB" id="A0A1I7RK46"/>
<dbReference type="Proteomes" id="UP000095284">
    <property type="component" value="Unplaced"/>
</dbReference>
<evidence type="ECO:0000256" key="1">
    <source>
        <dbReference type="SAM" id="Phobius"/>
    </source>
</evidence>
<proteinExistence type="predicted"/>
<accession>A0A1I7RK46</accession>
<dbReference type="SMR" id="A0A1I7RK46"/>
<dbReference type="PANTHER" id="PTHR34851">
    <property type="entry name" value="PROTEIN CBG05235-RELATED"/>
    <property type="match status" value="1"/>
</dbReference>
<keyword evidence="5" id="KW-1185">Reference proteome</keyword>
<feature type="transmembrane region" description="Helical" evidence="1">
    <location>
        <begin position="98"/>
        <end position="120"/>
    </location>
</feature>
<feature type="transmembrane region" description="Helical" evidence="1">
    <location>
        <begin position="66"/>
        <end position="86"/>
    </location>
</feature>
<dbReference type="Proteomes" id="UP000582659">
    <property type="component" value="Unassembled WGS sequence"/>
</dbReference>
<feature type="transmembrane region" description="Helical" evidence="1">
    <location>
        <begin position="37"/>
        <end position="60"/>
    </location>
</feature>
<keyword evidence="1" id="KW-1133">Transmembrane helix</keyword>
<reference evidence="6" key="1">
    <citation type="submission" date="2016-11" db="UniProtKB">
        <authorList>
            <consortium name="WormBaseParasite"/>
        </authorList>
    </citation>
    <scope>IDENTIFICATION</scope>
</reference>
<evidence type="ECO:0000313" key="2">
    <source>
        <dbReference type="EMBL" id="CAD5235245.1"/>
    </source>
</evidence>
<sequence>MKPTIDPENGFEFDYFEKLEQEYMCCCRAVHVKQGSLMIGVVSSVLVLYSLLSLLITTTVFTKSEYVQLAVLMFDVLAISCLFHGIRIESHKLLLPYLLYMFNMSSLLLAALCMGIYTFLYPKQTSGYQISSGLFDNPQLDYRAVQVAGLFVMISCLIVMVLALWWMYVVWRCFIYLKTLNNKRDHVEMHEKAKYMPKTYFGDGQH</sequence>
<dbReference type="EMBL" id="CAJFCV020000006">
    <property type="protein sequence ID" value="CAG9131515.1"/>
    <property type="molecule type" value="Genomic_DNA"/>
</dbReference>
<dbReference type="OrthoDB" id="5862767at2759"/>
<dbReference type="EMBL" id="CAJFDI010000006">
    <property type="protein sequence ID" value="CAD5235245.1"/>
    <property type="molecule type" value="Genomic_DNA"/>
</dbReference>
<gene>
    <name evidence="2" type="ORF">BXYJ_LOCUS15336</name>
</gene>
<evidence type="ECO:0000313" key="6">
    <source>
        <dbReference type="WBParaSite" id="BXY_0107800.1"/>
    </source>
</evidence>
<keyword evidence="1" id="KW-0812">Transmembrane</keyword>
<dbReference type="Proteomes" id="UP000659654">
    <property type="component" value="Unassembled WGS sequence"/>
</dbReference>